<dbReference type="RefSeq" id="WP_282543537.1">
    <property type="nucleotide sequence ID" value="NZ_JASCIQ010000017.1"/>
</dbReference>
<name>A0ABT6SE74_9ACTN</name>
<comment type="caution">
    <text evidence="2">The sequence shown here is derived from an EMBL/GenBank/DDBJ whole genome shotgun (WGS) entry which is preliminary data.</text>
</comment>
<feature type="region of interest" description="Disordered" evidence="1">
    <location>
        <begin position="320"/>
        <end position="341"/>
    </location>
</feature>
<accession>A0ABT6SE74</accession>
<gene>
    <name evidence="2" type="ORF">QIS96_17425</name>
</gene>
<dbReference type="EMBL" id="JASCIQ010000017">
    <property type="protein sequence ID" value="MDI3405596.1"/>
    <property type="molecule type" value="Genomic_DNA"/>
</dbReference>
<organism evidence="2 3">
    <name type="scientific">Streptomyces cavernicola</name>
    <dbReference type="NCBI Taxonomy" id="3043613"/>
    <lineage>
        <taxon>Bacteria</taxon>
        <taxon>Bacillati</taxon>
        <taxon>Actinomycetota</taxon>
        <taxon>Actinomycetes</taxon>
        <taxon>Kitasatosporales</taxon>
        <taxon>Streptomycetaceae</taxon>
        <taxon>Streptomyces</taxon>
    </lineage>
</organism>
<sequence>MPDSVDAHARNLSASDRGTWKAAVDALVALGAEAVDHVLPYVREGGSAGLGDAEPVLRRLGTEAERRLRHIRRQGPGRLRGKALVALAALGGGESLDRADRSAVERLVRIKLLAELPVRLPADTGRWLAFPADRTQDAVSVLGLHDLRPATTEMGVAAATRFTDRIELPHPQGSPGSQGSQDSAHRVFITPELTNRDRTLPIRNWRLLWGDSFIDDHSGFTLADRLSRKCGEAHFYSVDPYHEAENWYVARDGRLVRGYSTYGDPQFTGDPLPFEIKYRDDASDPREAAEYANGCPYTSAAARNLSVHCGFVPETRTQGHGWISGTHPDVPTSRFPGALPV</sequence>
<evidence type="ECO:0000313" key="3">
    <source>
        <dbReference type="Proteomes" id="UP001223978"/>
    </source>
</evidence>
<keyword evidence="3" id="KW-1185">Reference proteome</keyword>
<evidence type="ECO:0000313" key="2">
    <source>
        <dbReference type="EMBL" id="MDI3405596.1"/>
    </source>
</evidence>
<dbReference type="Proteomes" id="UP001223978">
    <property type="component" value="Unassembled WGS sequence"/>
</dbReference>
<evidence type="ECO:0000256" key="1">
    <source>
        <dbReference type="SAM" id="MobiDB-lite"/>
    </source>
</evidence>
<proteinExistence type="predicted"/>
<protein>
    <submittedName>
        <fullName evidence="2">Uncharacterized protein</fullName>
    </submittedName>
</protein>
<reference evidence="2 3" key="1">
    <citation type="submission" date="2023-05" db="EMBL/GenBank/DDBJ databases">
        <title>Draft genome sequence of Streptomyces sp. B-S-A6 isolated from a cave soil in Thailand.</title>
        <authorList>
            <person name="Chamroensaksri N."/>
            <person name="Muangham S."/>
        </authorList>
    </citation>
    <scope>NUCLEOTIDE SEQUENCE [LARGE SCALE GENOMIC DNA]</scope>
    <source>
        <strain evidence="2 3">B-S-A6</strain>
    </source>
</reference>